<feature type="region of interest" description="Disordered" evidence="1">
    <location>
        <begin position="147"/>
        <end position="175"/>
    </location>
</feature>
<feature type="non-terminal residue" evidence="2">
    <location>
        <position position="1"/>
    </location>
</feature>
<evidence type="ECO:0000313" key="2">
    <source>
        <dbReference type="EMBL" id="CAG8772866.1"/>
    </source>
</evidence>
<dbReference type="AlphaFoldDB" id="A0A9N9JAQ3"/>
<proteinExistence type="predicted"/>
<dbReference type="EMBL" id="CAJVPY010019774">
    <property type="protein sequence ID" value="CAG8772866.1"/>
    <property type="molecule type" value="Genomic_DNA"/>
</dbReference>
<name>A0A9N9JAQ3_9GLOM</name>
<evidence type="ECO:0000313" key="3">
    <source>
        <dbReference type="Proteomes" id="UP000789405"/>
    </source>
</evidence>
<evidence type="ECO:0000256" key="1">
    <source>
        <dbReference type="SAM" id="MobiDB-lite"/>
    </source>
</evidence>
<keyword evidence="3" id="KW-1185">Reference proteome</keyword>
<dbReference type="OrthoDB" id="2434645at2759"/>
<organism evidence="2 3">
    <name type="scientific">Dentiscutata erythropus</name>
    <dbReference type="NCBI Taxonomy" id="1348616"/>
    <lineage>
        <taxon>Eukaryota</taxon>
        <taxon>Fungi</taxon>
        <taxon>Fungi incertae sedis</taxon>
        <taxon>Mucoromycota</taxon>
        <taxon>Glomeromycotina</taxon>
        <taxon>Glomeromycetes</taxon>
        <taxon>Diversisporales</taxon>
        <taxon>Gigasporaceae</taxon>
        <taxon>Dentiscutata</taxon>
    </lineage>
</organism>
<feature type="compositionally biased region" description="Basic and acidic residues" evidence="1">
    <location>
        <begin position="148"/>
        <end position="169"/>
    </location>
</feature>
<accession>A0A9N9JAQ3</accession>
<dbReference type="Proteomes" id="UP000789405">
    <property type="component" value="Unassembled WGS sequence"/>
</dbReference>
<sequence length="190" mass="21966">GIAGHLWTRMVGSNIKKGDLDILKAQLCKYACNEEPYNRSYVPDINSLIRCSNLETKNLESIVKISSYLISNAKQELHYYRLDLTEEKIQSVFQDFAVSSEVEEESISDNLDDLNEIMNYSEPEVEHINLEIESLIVLNNFELDEEDKNSNDKLNEDELDREELNHEEFDHEEFDESKFGAGFESMLSSV</sequence>
<comment type="caution">
    <text evidence="2">The sequence shown here is derived from an EMBL/GenBank/DDBJ whole genome shotgun (WGS) entry which is preliminary data.</text>
</comment>
<protein>
    <submittedName>
        <fullName evidence="2">19783_t:CDS:1</fullName>
    </submittedName>
</protein>
<reference evidence="2" key="1">
    <citation type="submission" date="2021-06" db="EMBL/GenBank/DDBJ databases">
        <authorList>
            <person name="Kallberg Y."/>
            <person name="Tangrot J."/>
            <person name="Rosling A."/>
        </authorList>
    </citation>
    <scope>NUCLEOTIDE SEQUENCE</scope>
    <source>
        <strain evidence="2">MA453B</strain>
    </source>
</reference>
<gene>
    <name evidence="2" type="ORF">DERYTH_LOCUS18853</name>
</gene>